<evidence type="ECO:0000313" key="2">
    <source>
        <dbReference type="Proteomes" id="UP000036958"/>
    </source>
</evidence>
<protein>
    <recommendedName>
        <fullName evidence="3">Secretion system C-terminal sorting domain-containing protein</fullName>
    </recommendedName>
</protein>
<dbReference type="NCBIfam" id="TIGR04183">
    <property type="entry name" value="Por_Secre_tail"/>
    <property type="match status" value="1"/>
</dbReference>
<proteinExistence type="predicted"/>
<name>A0A0L8VA77_9BACT</name>
<dbReference type="PATRIC" id="fig|1409788.3.peg.1896"/>
<organism evidence="1 2">
    <name type="scientific">Sunxiuqinia dokdonensis</name>
    <dbReference type="NCBI Taxonomy" id="1409788"/>
    <lineage>
        <taxon>Bacteria</taxon>
        <taxon>Pseudomonadati</taxon>
        <taxon>Bacteroidota</taxon>
        <taxon>Bacteroidia</taxon>
        <taxon>Marinilabiliales</taxon>
        <taxon>Prolixibacteraceae</taxon>
        <taxon>Sunxiuqinia</taxon>
    </lineage>
</organism>
<accession>A0A0L8VA77</accession>
<comment type="caution">
    <text evidence="1">The sequence shown here is derived from an EMBL/GenBank/DDBJ whole genome shotgun (WGS) entry which is preliminary data.</text>
</comment>
<evidence type="ECO:0000313" key="1">
    <source>
        <dbReference type="EMBL" id="KOH45380.1"/>
    </source>
</evidence>
<dbReference type="STRING" id="1409788.NC99_18300"/>
<gene>
    <name evidence="1" type="ORF">NC99_18300</name>
</gene>
<sequence length="419" mass="45598">MLPDLSAYVAPDICSGGEVRINFTIEDLCDTLTADGTFKLTAPDPVWASCSPENSSTSSASDACLTGEQLDIEFQAWKDGFSYGGGCEPLTTNWDELMALDWRNFGNMVDGYEVPFTLRVSDICSSDSATCTFTIPPCNPVCNTVYAFSNPEELEPGDAVADVKCFLNEGYSNWGWSNFIEQPEVGDTVYYMPLYAGNPDCSAITEPVGMVTITYTIGGTLTVDYDMHGDYYLTEAHVNVGCEWYAMKKNGSPTVAPGQYIHGDMMDMATSYSVDFADVSGDVWVIVHGVGCYIDGYTPDPMADSDSNNNTIACTASASVSPESESVTTLGLKSTNLKVYPNPFSETVTFEFKTHSNAHATLEISNLLGQKVATLLDGPVEKGVLNRIDYTPVYETPGMLIYRLTINQSVQTGRIIYKK</sequence>
<dbReference type="EMBL" id="LGIA01000144">
    <property type="protein sequence ID" value="KOH45380.1"/>
    <property type="molecule type" value="Genomic_DNA"/>
</dbReference>
<dbReference type="InterPro" id="IPR026444">
    <property type="entry name" value="Secre_tail"/>
</dbReference>
<dbReference type="AlphaFoldDB" id="A0A0L8VA77"/>
<keyword evidence="2" id="KW-1185">Reference proteome</keyword>
<reference evidence="2" key="1">
    <citation type="submission" date="2015-07" db="EMBL/GenBank/DDBJ databases">
        <title>Genome sequencing of Sunxiuqinia dokdonensis strain SK.</title>
        <authorList>
            <person name="Ahn S."/>
            <person name="Kim B.-C."/>
        </authorList>
    </citation>
    <scope>NUCLEOTIDE SEQUENCE [LARGE SCALE GENOMIC DNA]</scope>
    <source>
        <strain evidence="2">SK</strain>
    </source>
</reference>
<evidence type="ECO:0008006" key="3">
    <source>
        <dbReference type="Google" id="ProtNLM"/>
    </source>
</evidence>
<dbReference type="Proteomes" id="UP000036958">
    <property type="component" value="Unassembled WGS sequence"/>
</dbReference>